<comment type="caution">
    <text evidence="1">The sequence shown here is derived from an EMBL/GenBank/DDBJ whole genome shotgun (WGS) entry which is preliminary data.</text>
</comment>
<dbReference type="SUPFAM" id="SSF90257">
    <property type="entry name" value="Myosin rod fragments"/>
    <property type="match status" value="1"/>
</dbReference>
<dbReference type="RefSeq" id="WP_115948857.1">
    <property type="nucleotide sequence ID" value="NZ_QNVS01000003.1"/>
</dbReference>
<protein>
    <submittedName>
        <fullName evidence="1">Uncharacterized protein</fullName>
    </submittedName>
</protein>
<dbReference type="EMBL" id="QNVS01000003">
    <property type="protein sequence ID" value="REC56957.1"/>
    <property type="molecule type" value="Genomic_DNA"/>
</dbReference>
<reference evidence="1 2" key="1">
    <citation type="journal article" date="2006" name="Int. J. Syst. Evol. Microbiol.">
        <title>Chryseobacterium piscium sp. nov., isolated from fish of the South Atlantic Ocean off South Africa.</title>
        <authorList>
            <person name="de Beer H."/>
            <person name="Hugo C.J."/>
            <person name="Jooste P.J."/>
            <person name="Vancanneyt M."/>
            <person name="Coenye T."/>
            <person name="Vandamme P."/>
        </authorList>
    </citation>
    <scope>NUCLEOTIDE SEQUENCE [LARGE SCALE GENOMIC DNA]</scope>
    <source>
        <strain evidence="1 2">CCUG 51923</strain>
    </source>
</reference>
<evidence type="ECO:0000313" key="1">
    <source>
        <dbReference type="EMBL" id="REC56957.1"/>
    </source>
</evidence>
<dbReference type="AlphaFoldDB" id="A0A3D9BTX8"/>
<dbReference type="Proteomes" id="UP000256512">
    <property type="component" value="Unassembled WGS sequence"/>
</dbReference>
<sequence length="231" mass="26529">MKKNAFLAILVIAVIGLTANLFTGWFTLSKNDRIASETTKSLDTIYLDKWMNLKDSTIHGKFKEQEGEIVKNYVTKNYMTYVSDTLAPALNIAQEKIDELTRANFNLDGQLKATKTELDANKKARVFYESKYMQIVSNIQDSTVDYKYNAVVDIVKYKDRKWLLGKENTYIDISSPDKNMKINGVEHFKKRIDVKPKRFGFGIQGGYYYVPAANQFYPAFGIGVSYNLIRF</sequence>
<keyword evidence="2" id="KW-1185">Reference proteome</keyword>
<proteinExistence type="predicted"/>
<name>A0A3D9BTX8_9FLAO</name>
<accession>A0A3D9BTX8</accession>
<evidence type="ECO:0000313" key="2">
    <source>
        <dbReference type="Proteomes" id="UP000256512"/>
    </source>
</evidence>
<gene>
    <name evidence="1" type="ORF">DRF62_02025</name>
</gene>
<organism evidence="1 2">
    <name type="scientific">Chryseobacterium piscium</name>
    <dbReference type="NCBI Taxonomy" id="333702"/>
    <lineage>
        <taxon>Bacteria</taxon>
        <taxon>Pseudomonadati</taxon>
        <taxon>Bacteroidota</taxon>
        <taxon>Flavobacteriia</taxon>
        <taxon>Flavobacteriales</taxon>
        <taxon>Weeksellaceae</taxon>
        <taxon>Chryseobacterium group</taxon>
        <taxon>Chryseobacterium</taxon>
    </lineage>
</organism>